<proteinExistence type="predicted"/>
<keyword evidence="3" id="KW-1185">Reference proteome</keyword>
<feature type="non-terminal residue" evidence="2">
    <location>
        <position position="1"/>
    </location>
</feature>
<protein>
    <recommendedName>
        <fullName evidence="1">Reverse transcriptase domain-containing protein</fullName>
    </recommendedName>
</protein>
<reference evidence="2 3" key="1">
    <citation type="submission" date="2020-04" db="EMBL/GenBank/DDBJ databases">
        <title>Perkinsus olseni comparative genomics.</title>
        <authorList>
            <person name="Bogema D.R."/>
        </authorList>
    </citation>
    <scope>NUCLEOTIDE SEQUENCE [LARGE SCALE GENOMIC DNA]</scope>
    <source>
        <strain evidence="2 3">ATCC PRA-207</strain>
    </source>
</reference>
<dbReference type="Proteomes" id="UP000553632">
    <property type="component" value="Unassembled WGS sequence"/>
</dbReference>
<dbReference type="Gene3D" id="3.10.10.10">
    <property type="entry name" value="HIV Type 1 Reverse Transcriptase, subunit A, domain 1"/>
    <property type="match status" value="1"/>
</dbReference>
<accession>A0A7J6R9U4</accession>
<dbReference type="EMBL" id="JABANO010027477">
    <property type="protein sequence ID" value="KAF4716776.1"/>
    <property type="molecule type" value="Genomic_DNA"/>
</dbReference>
<evidence type="ECO:0000259" key="1">
    <source>
        <dbReference type="PROSITE" id="PS50878"/>
    </source>
</evidence>
<dbReference type="InterPro" id="IPR000477">
    <property type="entry name" value="RT_dom"/>
</dbReference>
<name>A0A7J6R9U4_PEROL</name>
<dbReference type="InterPro" id="IPR043502">
    <property type="entry name" value="DNA/RNA_pol_sf"/>
</dbReference>
<dbReference type="AlphaFoldDB" id="A0A7J6R9U4"/>
<evidence type="ECO:0000313" key="2">
    <source>
        <dbReference type="EMBL" id="KAF4716776.1"/>
    </source>
</evidence>
<organism evidence="2 3">
    <name type="scientific">Perkinsus olseni</name>
    <name type="common">Perkinsus atlanticus</name>
    <dbReference type="NCBI Taxonomy" id="32597"/>
    <lineage>
        <taxon>Eukaryota</taxon>
        <taxon>Sar</taxon>
        <taxon>Alveolata</taxon>
        <taxon>Perkinsozoa</taxon>
        <taxon>Perkinsea</taxon>
        <taxon>Perkinsida</taxon>
        <taxon>Perkinsidae</taxon>
        <taxon>Perkinsus</taxon>
    </lineage>
</organism>
<dbReference type="OMA" id="TRPNERE"/>
<gene>
    <name evidence="2" type="ORF">FOZ63_017263</name>
</gene>
<comment type="caution">
    <text evidence="2">The sequence shown here is derived from an EMBL/GenBank/DDBJ whole genome shotgun (WGS) entry which is preliminary data.</text>
</comment>
<sequence length="247" mass="27666">LYVATTRPNEREDLPICDEISKGCNIGIREPVKASGLWPADKGPKYTGYELALWAADSWKNYKSCEEAVEQVRDSLDKEVSMGHMTILSKPAPDSVCTKIACVVKPSGKLRLIDDLRRSGVNERVHCEETICLPGLRSAAYLVQQLSKTATVDDPLVWIEADIASAFRHLPVNKFDRKFLVNHVGHLFYQHVRLPFGLRSSPLLWCRLFGSVHRLVKKLVCDSAEEGAGMVYVDDLGWIVPKSRACE</sequence>
<evidence type="ECO:0000313" key="3">
    <source>
        <dbReference type="Proteomes" id="UP000553632"/>
    </source>
</evidence>
<dbReference type="PROSITE" id="PS50878">
    <property type="entry name" value="RT_POL"/>
    <property type="match status" value="1"/>
</dbReference>
<feature type="non-terminal residue" evidence="2">
    <location>
        <position position="247"/>
    </location>
</feature>
<dbReference type="InterPro" id="IPR043128">
    <property type="entry name" value="Rev_trsase/Diguanyl_cyclase"/>
</dbReference>
<dbReference type="Gene3D" id="3.30.70.270">
    <property type="match status" value="1"/>
</dbReference>
<dbReference type="SUPFAM" id="SSF56672">
    <property type="entry name" value="DNA/RNA polymerases"/>
    <property type="match status" value="1"/>
</dbReference>
<feature type="domain" description="Reverse transcriptase" evidence="1">
    <location>
        <begin position="84"/>
        <end position="247"/>
    </location>
</feature>